<gene>
    <name evidence="1" type="ORF">MSPICULIGERA_LOCUS16966</name>
</gene>
<proteinExistence type="predicted"/>
<dbReference type="EMBL" id="CATQJA010002654">
    <property type="protein sequence ID" value="CAJ0578724.1"/>
    <property type="molecule type" value="Genomic_DNA"/>
</dbReference>
<dbReference type="AlphaFoldDB" id="A0AA36D2G6"/>
<protein>
    <submittedName>
        <fullName evidence="1">Uncharacterized protein</fullName>
    </submittedName>
</protein>
<dbReference type="Proteomes" id="UP001177023">
    <property type="component" value="Unassembled WGS sequence"/>
</dbReference>
<evidence type="ECO:0000313" key="1">
    <source>
        <dbReference type="EMBL" id="CAJ0578724.1"/>
    </source>
</evidence>
<reference evidence="1" key="1">
    <citation type="submission" date="2023-06" db="EMBL/GenBank/DDBJ databases">
        <authorList>
            <person name="Delattre M."/>
        </authorList>
    </citation>
    <scope>NUCLEOTIDE SEQUENCE</scope>
    <source>
        <strain evidence="1">AF72</strain>
    </source>
</reference>
<keyword evidence="2" id="KW-1185">Reference proteome</keyword>
<sequence length="161" mass="18436">MAPRTGNHEHLEPEVPHFAPPPINIDQIIGLPNARVEIPEFRAAEELLAANRAPADRVEEAQVIVSHFVIFETRLALLRDAIDRGDPRIFFVGQDLLVAYIAEYSLVHDRAKARMMMLIATPGDHRLNRDYLRLQWSALSWMRRVRLLKEELEISIPALFG</sequence>
<accession>A0AA36D2G6</accession>
<evidence type="ECO:0000313" key="2">
    <source>
        <dbReference type="Proteomes" id="UP001177023"/>
    </source>
</evidence>
<comment type="caution">
    <text evidence="1">The sequence shown here is derived from an EMBL/GenBank/DDBJ whole genome shotgun (WGS) entry which is preliminary data.</text>
</comment>
<organism evidence="1 2">
    <name type="scientific">Mesorhabditis spiculigera</name>
    <dbReference type="NCBI Taxonomy" id="96644"/>
    <lineage>
        <taxon>Eukaryota</taxon>
        <taxon>Metazoa</taxon>
        <taxon>Ecdysozoa</taxon>
        <taxon>Nematoda</taxon>
        <taxon>Chromadorea</taxon>
        <taxon>Rhabditida</taxon>
        <taxon>Rhabditina</taxon>
        <taxon>Rhabditomorpha</taxon>
        <taxon>Rhabditoidea</taxon>
        <taxon>Rhabditidae</taxon>
        <taxon>Mesorhabditinae</taxon>
        <taxon>Mesorhabditis</taxon>
    </lineage>
</organism>
<name>A0AA36D2G6_9BILA</name>
<feature type="non-terminal residue" evidence="1">
    <location>
        <position position="161"/>
    </location>
</feature>